<dbReference type="PANTHER" id="PTHR16852">
    <property type="entry name" value="GTP CYCLOHYDROLASE 1 FEEDBACK REGULATORY PROTEIN"/>
    <property type="match status" value="1"/>
</dbReference>
<keyword evidence="7" id="KW-0539">Nucleus</keyword>
<dbReference type="PANTHER" id="PTHR16852:SF2">
    <property type="entry name" value="GTP CYCLOHYDROLASE 1 FEEDBACK REGULATORY PROTEIN"/>
    <property type="match status" value="1"/>
</dbReference>
<protein>
    <recommendedName>
        <fullName evidence="4">GTP cyclohydrolase 1 feedback regulatory protein</fullName>
    </recommendedName>
    <alternativeName>
        <fullName evidence="8">GTP cyclohydrolase I feedback regulatory protein</fullName>
    </alternativeName>
</protein>
<dbReference type="InterPro" id="IPR036717">
    <property type="entry name" value="GFRP_sf"/>
</dbReference>
<reference evidence="9" key="1">
    <citation type="submission" date="2012-12" db="EMBL/GenBank/DDBJ databases">
        <title>Identification and characterization of a phenylalanine ammonia-lyase gene family in Isatis indigotica Fort.</title>
        <authorList>
            <person name="Liu Q."/>
            <person name="Chen J."/>
            <person name="Zhou X."/>
            <person name="Di P."/>
            <person name="Xiao Y."/>
            <person name="Xuan H."/>
            <person name="Zhang L."/>
            <person name="Chen W."/>
        </authorList>
    </citation>
    <scope>NUCLEOTIDE SEQUENCE</scope>
    <source>
        <tissue evidence="9">Salivary gland</tissue>
    </source>
</reference>
<dbReference type="SUPFAM" id="SSF69761">
    <property type="entry name" value="GTP cyclohydrolase I feedback regulatory protein, GFRP"/>
    <property type="match status" value="1"/>
</dbReference>
<comment type="subcellular location">
    <subcellularLocation>
        <location evidence="2">Cytoplasm</location>
        <location evidence="2">Cytosol</location>
    </subcellularLocation>
    <subcellularLocation>
        <location evidence="1">Nucleus membrane</location>
    </subcellularLocation>
</comment>
<dbReference type="GO" id="GO:0005829">
    <property type="term" value="C:cytosol"/>
    <property type="evidence" value="ECO:0007669"/>
    <property type="project" value="UniProtKB-SubCell"/>
</dbReference>
<dbReference type="GO" id="GO:0016787">
    <property type="term" value="F:hydrolase activity"/>
    <property type="evidence" value="ECO:0007669"/>
    <property type="project" value="UniProtKB-KW"/>
</dbReference>
<evidence type="ECO:0000256" key="2">
    <source>
        <dbReference type="ARBA" id="ARBA00004514"/>
    </source>
</evidence>
<evidence type="ECO:0000256" key="8">
    <source>
        <dbReference type="ARBA" id="ARBA00032599"/>
    </source>
</evidence>
<evidence type="ECO:0000256" key="6">
    <source>
        <dbReference type="ARBA" id="ARBA00023136"/>
    </source>
</evidence>
<evidence type="ECO:0000313" key="9">
    <source>
        <dbReference type="EMBL" id="JAA69531.1"/>
    </source>
</evidence>
<dbReference type="EMBL" id="GADI01004277">
    <property type="protein sequence ID" value="JAA69531.1"/>
    <property type="molecule type" value="mRNA"/>
</dbReference>
<evidence type="ECO:0000256" key="5">
    <source>
        <dbReference type="ARBA" id="ARBA00022490"/>
    </source>
</evidence>
<sequence>MPYLLVWSHVPGAAPTYLDGSQDPSLLKQLGGKLNKPLFSKRTLVKMDDAPCSVLNKLEVMGYKVVAVSGDTLGTVWTVHKS</sequence>
<evidence type="ECO:0000256" key="7">
    <source>
        <dbReference type="ARBA" id="ARBA00023242"/>
    </source>
</evidence>
<dbReference type="Pfam" id="PF06399">
    <property type="entry name" value="GFRP"/>
    <property type="match status" value="1"/>
</dbReference>
<dbReference type="GO" id="GO:0031965">
    <property type="term" value="C:nuclear membrane"/>
    <property type="evidence" value="ECO:0007669"/>
    <property type="project" value="UniProtKB-SubCell"/>
</dbReference>
<dbReference type="AlphaFoldDB" id="A0A0K8REM2"/>
<dbReference type="GO" id="GO:0044549">
    <property type="term" value="F:GTP cyclohydrolase binding"/>
    <property type="evidence" value="ECO:0007669"/>
    <property type="project" value="TreeGrafter"/>
</dbReference>
<name>A0A0K8REM2_IXORI</name>
<comment type="similarity">
    <text evidence="3">Belongs to the GFRP family.</text>
</comment>
<evidence type="ECO:0000256" key="4">
    <source>
        <dbReference type="ARBA" id="ARBA00020099"/>
    </source>
</evidence>
<organism evidence="9">
    <name type="scientific">Ixodes ricinus</name>
    <name type="common">Common tick</name>
    <name type="synonym">Acarus ricinus</name>
    <dbReference type="NCBI Taxonomy" id="34613"/>
    <lineage>
        <taxon>Eukaryota</taxon>
        <taxon>Metazoa</taxon>
        <taxon>Ecdysozoa</taxon>
        <taxon>Arthropoda</taxon>
        <taxon>Chelicerata</taxon>
        <taxon>Arachnida</taxon>
        <taxon>Acari</taxon>
        <taxon>Parasitiformes</taxon>
        <taxon>Ixodida</taxon>
        <taxon>Ixodoidea</taxon>
        <taxon>Ixodidae</taxon>
        <taxon>Ixodinae</taxon>
        <taxon>Ixodes</taxon>
    </lineage>
</organism>
<dbReference type="InterPro" id="IPR009112">
    <property type="entry name" value="GTP_CycHdrlase_I_reg"/>
</dbReference>
<dbReference type="Gene3D" id="3.30.1410.10">
    <property type="entry name" value="GTP cyclohydrolase I feedback regulatory protein GFRP"/>
    <property type="match status" value="1"/>
</dbReference>
<proteinExistence type="evidence at transcript level"/>
<keyword evidence="6" id="KW-0472">Membrane</keyword>
<keyword evidence="5" id="KW-0963">Cytoplasm</keyword>
<evidence type="ECO:0000256" key="3">
    <source>
        <dbReference type="ARBA" id="ARBA00007605"/>
    </source>
</evidence>
<accession>A0A0K8REM2</accession>
<keyword evidence="9" id="KW-0378">Hydrolase</keyword>
<dbReference type="GO" id="GO:0009890">
    <property type="term" value="P:negative regulation of biosynthetic process"/>
    <property type="evidence" value="ECO:0007669"/>
    <property type="project" value="InterPro"/>
</dbReference>
<evidence type="ECO:0000256" key="1">
    <source>
        <dbReference type="ARBA" id="ARBA00004126"/>
    </source>
</evidence>